<evidence type="ECO:0000313" key="2">
    <source>
        <dbReference type="Proteomes" id="UP000499080"/>
    </source>
</evidence>
<dbReference type="AlphaFoldDB" id="A0A4Y2W6I3"/>
<sequence length="112" mass="12642">MQCIQVVVYKCAVSTLKQGFFSNCVVKFVVTTSQQTCFASGLVDYALLLCRKFASKLQHQVCHDKLISRKILLQVYMLSGIRRKKQTDCSQPIDAFILKFATHRNSGDETAC</sequence>
<evidence type="ECO:0000313" key="1">
    <source>
        <dbReference type="EMBL" id="GBO32909.1"/>
    </source>
</evidence>
<comment type="caution">
    <text evidence="1">The sequence shown here is derived from an EMBL/GenBank/DDBJ whole genome shotgun (WGS) entry which is preliminary data.</text>
</comment>
<dbReference type="EMBL" id="BGPR01056402">
    <property type="protein sequence ID" value="GBO32909.1"/>
    <property type="molecule type" value="Genomic_DNA"/>
</dbReference>
<organism evidence="1 2">
    <name type="scientific">Araneus ventricosus</name>
    <name type="common">Orbweaver spider</name>
    <name type="synonym">Epeira ventricosa</name>
    <dbReference type="NCBI Taxonomy" id="182803"/>
    <lineage>
        <taxon>Eukaryota</taxon>
        <taxon>Metazoa</taxon>
        <taxon>Ecdysozoa</taxon>
        <taxon>Arthropoda</taxon>
        <taxon>Chelicerata</taxon>
        <taxon>Arachnida</taxon>
        <taxon>Araneae</taxon>
        <taxon>Araneomorphae</taxon>
        <taxon>Entelegynae</taxon>
        <taxon>Araneoidea</taxon>
        <taxon>Araneidae</taxon>
        <taxon>Araneus</taxon>
    </lineage>
</organism>
<keyword evidence="2" id="KW-1185">Reference proteome</keyword>
<gene>
    <name evidence="1" type="ORF">AVEN_260231_1</name>
</gene>
<accession>A0A4Y2W6I3</accession>
<protein>
    <submittedName>
        <fullName evidence="1">Uncharacterized protein</fullName>
    </submittedName>
</protein>
<proteinExistence type="predicted"/>
<reference evidence="1 2" key="1">
    <citation type="journal article" date="2019" name="Sci. Rep.">
        <title>Orb-weaving spider Araneus ventricosus genome elucidates the spidroin gene catalogue.</title>
        <authorList>
            <person name="Kono N."/>
            <person name="Nakamura H."/>
            <person name="Ohtoshi R."/>
            <person name="Moran D.A.P."/>
            <person name="Shinohara A."/>
            <person name="Yoshida Y."/>
            <person name="Fujiwara M."/>
            <person name="Mori M."/>
            <person name="Tomita M."/>
            <person name="Arakawa K."/>
        </authorList>
    </citation>
    <scope>NUCLEOTIDE SEQUENCE [LARGE SCALE GENOMIC DNA]</scope>
</reference>
<name>A0A4Y2W6I3_ARAVE</name>
<dbReference type="Proteomes" id="UP000499080">
    <property type="component" value="Unassembled WGS sequence"/>
</dbReference>